<dbReference type="OrthoDB" id="5512057at2"/>
<dbReference type="SUPFAM" id="SSF48452">
    <property type="entry name" value="TPR-like"/>
    <property type="match status" value="1"/>
</dbReference>
<dbReference type="EMBL" id="CP030032">
    <property type="protein sequence ID" value="AWV90200.1"/>
    <property type="molecule type" value="Genomic_DNA"/>
</dbReference>
<evidence type="ECO:0000313" key="1">
    <source>
        <dbReference type="EMBL" id="AWV90200.1"/>
    </source>
</evidence>
<accession>A0A2Z4FMY6</accession>
<dbReference type="InterPro" id="IPR011990">
    <property type="entry name" value="TPR-like_helical_dom_sf"/>
</dbReference>
<gene>
    <name evidence="1" type="ORF">DN745_12995</name>
</gene>
<evidence type="ECO:0000313" key="2">
    <source>
        <dbReference type="Proteomes" id="UP000249799"/>
    </source>
</evidence>
<sequence>MKTSQKTKFISLCLAGALMLPAGTVFADDAADAAVFYQQASEAYQAEDYGRADELLARAFALDPDLIYQYNRVLANQANGDLKAALDILDTYQEQMAADPEARFTDVPAIRASLEEAYAKAEAKREAAALAAAEKKNANGAEVTPPGDTYPDDEDEFSTSRVLGWSLVGVGVAGLGAAALFGSKVLISDVDDRFACENAGKSGCYAEFGDDAAQDRQFEEDQNTWDTQNTLTWVSLGVGAAALIGGGVVLYLDSQYTGEGVFASSGDSNLEWAPYVSADGAGGTFKLSF</sequence>
<dbReference type="AlphaFoldDB" id="A0A2Z4FMY6"/>
<reference evidence="1 2" key="1">
    <citation type="submission" date="2018-06" db="EMBL/GenBank/DDBJ databases">
        <title>Lujinxingia sediminis gen. nov. sp. nov., a new facultative anaerobic member of the class Deltaproteobacteria, and proposal of Lujinxingaceae fam. nov.</title>
        <authorList>
            <person name="Guo L.-Y."/>
            <person name="Li C.-M."/>
            <person name="Wang S."/>
            <person name="Du Z.-J."/>
        </authorList>
    </citation>
    <scope>NUCLEOTIDE SEQUENCE [LARGE SCALE GENOMIC DNA]</scope>
    <source>
        <strain evidence="1 2">FA350</strain>
    </source>
</reference>
<name>A0A2Z4FMY6_9DELT</name>
<dbReference type="RefSeq" id="WP_111335455.1">
    <property type="nucleotide sequence ID" value="NZ_CP030032.1"/>
</dbReference>
<organism evidence="1 2">
    <name type="scientific">Bradymonas sediminis</name>
    <dbReference type="NCBI Taxonomy" id="1548548"/>
    <lineage>
        <taxon>Bacteria</taxon>
        <taxon>Deltaproteobacteria</taxon>
        <taxon>Bradymonadales</taxon>
        <taxon>Bradymonadaceae</taxon>
        <taxon>Bradymonas</taxon>
    </lineage>
</organism>
<proteinExistence type="predicted"/>
<protein>
    <submittedName>
        <fullName evidence="1">Uncharacterized protein</fullName>
    </submittedName>
</protein>
<dbReference type="Proteomes" id="UP000249799">
    <property type="component" value="Chromosome"/>
</dbReference>
<dbReference type="KEGG" id="bsed:DN745_12995"/>
<keyword evidence="2" id="KW-1185">Reference proteome</keyword>